<dbReference type="Proteomes" id="UP000007437">
    <property type="component" value="Plasmid pBRH01"/>
</dbReference>
<dbReference type="EMBL" id="FR687360">
    <property type="protein sequence ID" value="CBW76812.1"/>
    <property type="molecule type" value="Genomic_DNA"/>
</dbReference>
<geneLocation type="plasmid" evidence="2 3">
    <name>pBRH01</name>
</geneLocation>
<organism evidence="2 3">
    <name type="scientific">Mycetohabitans rhizoxinica (strain DSM 19002 / CIP 109453 / HKI 454)</name>
    <name type="common">Paraburkholderia rhizoxinica</name>
    <dbReference type="NCBI Taxonomy" id="882378"/>
    <lineage>
        <taxon>Bacteria</taxon>
        <taxon>Pseudomonadati</taxon>
        <taxon>Pseudomonadota</taxon>
        <taxon>Betaproteobacteria</taxon>
        <taxon>Burkholderiales</taxon>
        <taxon>Burkholderiaceae</taxon>
        <taxon>Mycetohabitans</taxon>
    </lineage>
</organism>
<dbReference type="KEGG" id="brh:RBRH_00321"/>
<gene>
    <name evidence="2" type="ordered locus">RBRH_00321</name>
</gene>
<proteinExistence type="predicted"/>
<evidence type="ECO:0000256" key="1">
    <source>
        <dbReference type="SAM" id="MobiDB-lite"/>
    </source>
</evidence>
<dbReference type="AlphaFoldDB" id="E5AUN8"/>
<accession>E5AUN8</accession>
<feature type="region of interest" description="Disordered" evidence="1">
    <location>
        <begin position="1"/>
        <end position="49"/>
    </location>
</feature>
<evidence type="ECO:0000313" key="2">
    <source>
        <dbReference type="EMBL" id="CBW76812.1"/>
    </source>
</evidence>
<dbReference type="Pfam" id="PF08907">
    <property type="entry name" value="DUF1853"/>
    <property type="match status" value="1"/>
</dbReference>
<dbReference type="eggNOG" id="COG3782">
    <property type="taxonomic scope" value="Bacteria"/>
</dbReference>
<name>E5AUN8_MYCRK</name>
<dbReference type="HOGENOM" id="CLU_053324_0_0_4"/>
<keyword evidence="2" id="KW-0614">Plasmid</keyword>
<reference evidence="2 3" key="1">
    <citation type="journal article" date="2011" name="J. Bacteriol.">
        <title>Complete genome sequence of Burkholderia rhizoxinica, an endosymbiont of Rhizopus microsporus.</title>
        <authorList>
            <person name="Lackner G."/>
            <person name="Moebius N."/>
            <person name="Partida-Martinez L."/>
            <person name="Hertweck C."/>
        </authorList>
    </citation>
    <scope>NUCLEOTIDE SEQUENCE [LARGE SCALE GENOMIC DNA]</scope>
    <source>
        <strain evidence="3">DSM 19002 / CIP 109453 / HKI 454</strain>
        <plasmid evidence="2 3">pBRH01</plasmid>
    </source>
</reference>
<sequence length="399" mass="44248">MERPMSGSRDSSQAHRCALSRHDRDAGAAADEGGGTRQPEGSAAFAAAARAHADHRMPAHASRPCVDLLHAYRDVAVRDLAWLLLSPSLLDARYFGPRLAHMLAQSQQRQQTLAWLTRLDADPRALHVALDARPQSRLGLYAEQLLGFFLQHGPATRLIAANRPVRVDGHTLGECDFLFEDDGARAWHWELTVKCYLDAGGPPGSLARYVGPNLADRFDRKLTRLLTHQLTLSQHPQIAALAADGHWQAAMIVRGWLFRRWDLSDVSDSDHVSVNHTPRGNVAPGPIAPDHLRGWWACAAQWPVFDAPAWTIVPRLGWMAPLRLSADDPRVYRDSTAVLVRCIDYWRDRPDQPLMVAALDNVRVSQGVGNPADELCELARGFIVPDDWPKRAAAYTTIS</sequence>
<evidence type="ECO:0000313" key="3">
    <source>
        <dbReference type="Proteomes" id="UP000007437"/>
    </source>
</evidence>
<protein>
    <submittedName>
        <fullName evidence="2">Hypothetical membrane spanning protein</fullName>
    </submittedName>
</protein>
<dbReference type="InterPro" id="IPR015003">
    <property type="entry name" value="DUF1853"/>
</dbReference>